<keyword evidence="4" id="KW-0539">Nucleus</keyword>
<keyword evidence="2" id="KW-0238">DNA-binding</keyword>
<accession>A0A5N6DLI2</accession>
<evidence type="ECO:0000256" key="4">
    <source>
        <dbReference type="ARBA" id="ARBA00023242"/>
    </source>
</evidence>
<feature type="non-terminal residue" evidence="6">
    <location>
        <position position="52"/>
    </location>
</feature>
<protein>
    <recommendedName>
        <fullName evidence="5">Zn(2)-C6 fungal-type domain-containing protein</fullName>
    </recommendedName>
</protein>
<evidence type="ECO:0000259" key="5">
    <source>
        <dbReference type="PROSITE" id="PS50048"/>
    </source>
</evidence>
<evidence type="ECO:0000256" key="3">
    <source>
        <dbReference type="ARBA" id="ARBA00023163"/>
    </source>
</evidence>
<dbReference type="VEuPathDB" id="FungiDB:BDV34DRAFT_195047"/>
<dbReference type="GO" id="GO:0009893">
    <property type="term" value="P:positive regulation of metabolic process"/>
    <property type="evidence" value="ECO:0007669"/>
    <property type="project" value="UniProtKB-ARBA"/>
</dbReference>
<dbReference type="SMART" id="SM00066">
    <property type="entry name" value="GAL4"/>
    <property type="match status" value="1"/>
</dbReference>
<dbReference type="Proteomes" id="UP000326532">
    <property type="component" value="Unassembled WGS sequence"/>
</dbReference>
<keyword evidence="7" id="KW-1185">Reference proteome</keyword>
<organism evidence="6 7">
    <name type="scientific">Aspergillus parasiticus</name>
    <dbReference type="NCBI Taxonomy" id="5067"/>
    <lineage>
        <taxon>Eukaryota</taxon>
        <taxon>Fungi</taxon>
        <taxon>Dikarya</taxon>
        <taxon>Ascomycota</taxon>
        <taxon>Pezizomycotina</taxon>
        <taxon>Eurotiomycetes</taxon>
        <taxon>Eurotiomycetidae</taxon>
        <taxon>Eurotiales</taxon>
        <taxon>Aspergillaceae</taxon>
        <taxon>Aspergillus</taxon>
        <taxon>Aspergillus subgen. Circumdati</taxon>
    </lineage>
</organism>
<dbReference type="InterPro" id="IPR036864">
    <property type="entry name" value="Zn2-C6_fun-type_DNA-bd_sf"/>
</dbReference>
<reference evidence="6 7" key="1">
    <citation type="submission" date="2019-04" db="EMBL/GenBank/DDBJ databases">
        <title>Fungal friends and foes A comparative genomics study of 23 Aspergillus species from section Flavi.</title>
        <authorList>
            <consortium name="DOE Joint Genome Institute"/>
            <person name="Kjaerbolling I."/>
            <person name="Vesth T.C."/>
            <person name="Frisvad J.C."/>
            <person name="Nybo J.L."/>
            <person name="Theobald S."/>
            <person name="Kildgaard S."/>
            <person name="Petersen T.I."/>
            <person name="Kuo A."/>
            <person name="Sato A."/>
            <person name="Lyhne E.K."/>
            <person name="Kogle M.E."/>
            <person name="Wiebenga A."/>
            <person name="Kun R.S."/>
            <person name="Lubbers R.J."/>
            <person name="Makela M.R."/>
            <person name="Barry K."/>
            <person name="Chovatia M."/>
            <person name="Clum A."/>
            <person name="Daum C."/>
            <person name="Haridas S."/>
            <person name="He G."/>
            <person name="LaButti K."/>
            <person name="Lipzen A."/>
            <person name="Mondo S."/>
            <person name="Pangilinan J."/>
            <person name="Riley R."/>
            <person name="Salamov A."/>
            <person name="Simmons B.A."/>
            <person name="Magnuson J.K."/>
            <person name="Henrissat B."/>
            <person name="Mortensen U.H."/>
            <person name="Larsen T.O."/>
            <person name="De vries R.P."/>
            <person name="Grigoriev I.V."/>
            <person name="Machida M."/>
            <person name="Baker S.E."/>
            <person name="Andersen M.R."/>
        </authorList>
    </citation>
    <scope>NUCLEOTIDE SEQUENCE [LARGE SCALE GENOMIC DNA]</scope>
    <source>
        <strain evidence="6 7">CBS 117618</strain>
    </source>
</reference>
<dbReference type="Gene3D" id="4.10.240.10">
    <property type="entry name" value="Zn(2)-C6 fungal-type DNA-binding domain"/>
    <property type="match status" value="1"/>
</dbReference>
<sequence length="52" mass="5845">MPRTATHSRLLACARCFRLKRKCDHAKPNCGECRRRGAECLPANSCKNGENI</sequence>
<evidence type="ECO:0000313" key="7">
    <source>
        <dbReference type="Proteomes" id="UP000326532"/>
    </source>
</evidence>
<proteinExistence type="predicted"/>
<dbReference type="PROSITE" id="PS50048">
    <property type="entry name" value="ZN2_CY6_FUNGAL_2"/>
    <property type="match status" value="1"/>
</dbReference>
<dbReference type="GO" id="GO:0008270">
    <property type="term" value="F:zinc ion binding"/>
    <property type="evidence" value="ECO:0007669"/>
    <property type="project" value="InterPro"/>
</dbReference>
<dbReference type="InterPro" id="IPR001138">
    <property type="entry name" value="Zn2Cys6_DnaBD"/>
</dbReference>
<dbReference type="GO" id="GO:0003677">
    <property type="term" value="F:DNA binding"/>
    <property type="evidence" value="ECO:0007669"/>
    <property type="project" value="UniProtKB-KW"/>
</dbReference>
<feature type="domain" description="Zn(2)-C6 fungal-type" evidence="5">
    <location>
        <begin position="12"/>
        <end position="40"/>
    </location>
</feature>
<keyword evidence="3" id="KW-0804">Transcription</keyword>
<evidence type="ECO:0000313" key="6">
    <source>
        <dbReference type="EMBL" id="KAB8205961.1"/>
    </source>
</evidence>
<keyword evidence="1" id="KW-0805">Transcription regulation</keyword>
<name>A0A5N6DLI2_ASPPA</name>
<evidence type="ECO:0000256" key="1">
    <source>
        <dbReference type="ARBA" id="ARBA00023015"/>
    </source>
</evidence>
<dbReference type="AlphaFoldDB" id="A0A5N6DLI2"/>
<dbReference type="Pfam" id="PF00172">
    <property type="entry name" value="Zn_clus"/>
    <property type="match status" value="1"/>
</dbReference>
<gene>
    <name evidence="6" type="ORF">BDV34DRAFT_195047</name>
</gene>
<dbReference type="EMBL" id="ML734967">
    <property type="protein sequence ID" value="KAB8205961.1"/>
    <property type="molecule type" value="Genomic_DNA"/>
</dbReference>
<evidence type="ECO:0000256" key="2">
    <source>
        <dbReference type="ARBA" id="ARBA00023125"/>
    </source>
</evidence>
<dbReference type="SUPFAM" id="SSF57701">
    <property type="entry name" value="Zn2/Cys6 DNA-binding domain"/>
    <property type="match status" value="1"/>
</dbReference>
<dbReference type="GO" id="GO:0000981">
    <property type="term" value="F:DNA-binding transcription factor activity, RNA polymerase II-specific"/>
    <property type="evidence" value="ECO:0007669"/>
    <property type="project" value="InterPro"/>
</dbReference>